<sequence length="271" mass="30211">MRPDVDDLQSFYQSRQGQLARRLILHQIKALWPDLRGRNVMGFGYAAPFLAGLDGAARTIALMPAQQGAVRWPQDSACRTALVREEELPLADGSVDRVLLVHALECCTNVPRLIREIWRVLADGGRLIAIVPNRRGLWCLSDRTPFGYGQPYSAAQLQRTLNSHLFSACAERTALFLPPTRSRLFLRLAIPAERLGLGFARQLAGVVLIEAEKQIYVGTPLPALSRSRVRRYMPVAEGLVAARDTDEVPVPADRGRGRSARVVPLPQHRRR</sequence>
<dbReference type="GO" id="GO:0008168">
    <property type="term" value="F:methyltransferase activity"/>
    <property type="evidence" value="ECO:0007669"/>
    <property type="project" value="UniProtKB-KW"/>
</dbReference>
<gene>
    <name evidence="3" type="ORF">U1T56_15150</name>
</gene>
<dbReference type="CDD" id="cd02440">
    <property type="entry name" value="AdoMet_MTases"/>
    <property type="match status" value="1"/>
</dbReference>
<name>A0ABU8XTG7_9PROT</name>
<dbReference type="Proteomes" id="UP001375743">
    <property type="component" value="Unassembled WGS sequence"/>
</dbReference>
<dbReference type="Pfam" id="PF08241">
    <property type="entry name" value="Methyltransf_11"/>
    <property type="match status" value="1"/>
</dbReference>
<keyword evidence="3" id="KW-0489">Methyltransferase</keyword>
<proteinExistence type="predicted"/>
<keyword evidence="3" id="KW-0808">Transferase</keyword>
<keyword evidence="4" id="KW-1185">Reference proteome</keyword>
<protein>
    <submittedName>
        <fullName evidence="3">Class I SAM-dependent methyltransferase</fullName>
    </submittedName>
</protein>
<evidence type="ECO:0000259" key="2">
    <source>
        <dbReference type="Pfam" id="PF08241"/>
    </source>
</evidence>
<dbReference type="Gene3D" id="3.40.50.150">
    <property type="entry name" value="Vaccinia Virus protein VP39"/>
    <property type="match status" value="1"/>
</dbReference>
<evidence type="ECO:0000313" key="4">
    <source>
        <dbReference type="Proteomes" id="UP001375743"/>
    </source>
</evidence>
<organism evidence="3 4">
    <name type="scientific">Benzoatithermus flavus</name>
    <dbReference type="NCBI Taxonomy" id="3108223"/>
    <lineage>
        <taxon>Bacteria</taxon>
        <taxon>Pseudomonadati</taxon>
        <taxon>Pseudomonadota</taxon>
        <taxon>Alphaproteobacteria</taxon>
        <taxon>Geminicoccales</taxon>
        <taxon>Geminicoccaceae</taxon>
        <taxon>Benzoatithermus</taxon>
    </lineage>
</organism>
<accession>A0ABU8XTG7</accession>
<dbReference type="SUPFAM" id="SSF53335">
    <property type="entry name" value="S-adenosyl-L-methionine-dependent methyltransferases"/>
    <property type="match status" value="1"/>
</dbReference>
<dbReference type="RefSeq" id="WP_418160344.1">
    <property type="nucleotide sequence ID" value="NZ_JBBLZC010000015.1"/>
</dbReference>
<dbReference type="EMBL" id="JBBLZC010000015">
    <property type="protein sequence ID" value="MEK0084492.1"/>
    <property type="molecule type" value="Genomic_DNA"/>
</dbReference>
<dbReference type="GO" id="GO:0032259">
    <property type="term" value="P:methylation"/>
    <property type="evidence" value="ECO:0007669"/>
    <property type="project" value="UniProtKB-KW"/>
</dbReference>
<evidence type="ECO:0000256" key="1">
    <source>
        <dbReference type="SAM" id="MobiDB-lite"/>
    </source>
</evidence>
<dbReference type="InterPro" id="IPR013216">
    <property type="entry name" value="Methyltransf_11"/>
</dbReference>
<feature type="region of interest" description="Disordered" evidence="1">
    <location>
        <begin position="248"/>
        <end position="271"/>
    </location>
</feature>
<reference evidence="3 4" key="1">
    <citation type="submission" date="2024-01" db="EMBL/GenBank/DDBJ databases">
        <title>Multi-omics insights into the function and evolution of sodium benzoate biodegradation pathways in Benzoatithermus flavus gen. nov., sp. nov. from hot spring.</title>
        <authorList>
            <person name="Hu C.-J."/>
            <person name="Li W.-J."/>
        </authorList>
    </citation>
    <scope>NUCLEOTIDE SEQUENCE [LARGE SCALE GENOMIC DNA]</scope>
    <source>
        <strain evidence="3 4">SYSU G07066</strain>
    </source>
</reference>
<dbReference type="InterPro" id="IPR029063">
    <property type="entry name" value="SAM-dependent_MTases_sf"/>
</dbReference>
<evidence type="ECO:0000313" key="3">
    <source>
        <dbReference type="EMBL" id="MEK0084492.1"/>
    </source>
</evidence>
<feature type="domain" description="Methyltransferase type 11" evidence="2">
    <location>
        <begin position="78"/>
        <end position="128"/>
    </location>
</feature>
<comment type="caution">
    <text evidence="3">The sequence shown here is derived from an EMBL/GenBank/DDBJ whole genome shotgun (WGS) entry which is preliminary data.</text>
</comment>